<sequence length="493" mass="54794">MEPLWKLPPYELSPTADGGWAVQSEEGFGEALAVFAPLYRDGEWRLAMADDDVLALTGVDDRGWTPVRLPVVERATHYLCILRYDHPADHPSSTWFRLQVPGTHGPRQARGPVVAGSELRRGLERVREHLRERFELYLVPAAAQPAAILRGSADAVSFAFASCQYPAGLLDRPVAHRSYQRLAASLQPEGAAMPERLLLLGDQVYTDATYGLVDPARIDDRYRIPYEDFADRENGPFASLPQTLLALRRMTPDDHEIRDNWEPTPGADPVRDAALEAFWKYQRRAPAARQVWLTEEGPGWRLFVTDSRTQRSPRDEDTLHEALILGRHQTDALHDWLRAPDDGRLKVVSSAAMLLPRTRMNLDAPLYLDAWQGYPASLHGLLALLCEHEVHNVVFLSGDAHIACDARVQVTRPGTGKHASFASLHAPALYAPYPFANEEEANLLLQDSFAFGHGGATYHCTVSAQVLADGANGCGLLRASRHGARWCVAYEVL</sequence>
<evidence type="ECO:0000313" key="3">
    <source>
        <dbReference type="Proteomes" id="UP000608513"/>
    </source>
</evidence>
<name>A0A923MV82_9BURK</name>
<keyword evidence="3" id="KW-1185">Reference proteome</keyword>
<proteinExistence type="predicted"/>
<dbReference type="InterPro" id="IPR052900">
    <property type="entry name" value="Phospholipid_Metab_Enz"/>
</dbReference>
<dbReference type="RefSeq" id="WP_187078768.1">
    <property type="nucleotide sequence ID" value="NZ_JACORT010000014.1"/>
</dbReference>
<evidence type="ECO:0000313" key="2">
    <source>
        <dbReference type="EMBL" id="MBC5786020.1"/>
    </source>
</evidence>
<dbReference type="InterPro" id="IPR018946">
    <property type="entry name" value="PhoD-like_MPP"/>
</dbReference>
<dbReference type="PANTHER" id="PTHR43606">
    <property type="entry name" value="PHOSPHATASE, PUTATIVE (AFU_ORTHOLOGUE AFUA_6G08710)-RELATED"/>
    <property type="match status" value="1"/>
</dbReference>
<protein>
    <submittedName>
        <fullName evidence="2">Alkaline phosphatase D family protein</fullName>
    </submittedName>
</protein>
<dbReference type="AlphaFoldDB" id="A0A923MV82"/>
<reference evidence="2" key="1">
    <citation type="submission" date="2020-08" db="EMBL/GenBank/DDBJ databases">
        <title>Ramlibacter sp. USB13 16S ribosomal RNA gene genome sequencing and assembly.</title>
        <authorList>
            <person name="Kang M."/>
        </authorList>
    </citation>
    <scope>NUCLEOTIDE SEQUENCE</scope>
    <source>
        <strain evidence="2">USB13</strain>
    </source>
</reference>
<dbReference type="Proteomes" id="UP000608513">
    <property type="component" value="Unassembled WGS sequence"/>
</dbReference>
<dbReference type="InterPro" id="IPR038607">
    <property type="entry name" value="PhoD-like_sf"/>
</dbReference>
<gene>
    <name evidence="2" type="ORF">H8N03_23985</name>
</gene>
<comment type="caution">
    <text evidence="2">The sequence shown here is derived from an EMBL/GenBank/DDBJ whole genome shotgun (WGS) entry which is preliminary data.</text>
</comment>
<dbReference type="EMBL" id="JACORT010000014">
    <property type="protein sequence ID" value="MBC5786020.1"/>
    <property type="molecule type" value="Genomic_DNA"/>
</dbReference>
<dbReference type="SUPFAM" id="SSF56300">
    <property type="entry name" value="Metallo-dependent phosphatases"/>
    <property type="match status" value="1"/>
</dbReference>
<organism evidence="2 3">
    <name type="scientific">Ramlibacter cellulosilyticus</name>
    <dbReference type="NCBI Taxonomy" id="2764187"/>
    <lineage>
        <taxon>Bacteria</taxon>
        <taxon>Pseudomonadati</taxon>
        <taxon>Pseudomonadota</taxon>
        <taxon>Betaproteobacteria</taxon>
        <taxon>Burkholderiales</taxon>
        <taxon>Comamonadaceae</taxon>
        <taxon>Ramlibacter</taxon>
    </lineage>
</organism>
<feature type="domain" description="PhoD-like phosphatase metallophosphatase" evidence="1">
    <location>
        <begin position="250"/>
        <end position="410"/>
    </location>
</feature>
<dbReference type="PANTHER" id="PTHR43606:SF2">
    <property type="entry name" value="ALKALINE PHOSPHATASE FAMILY PROTEIN (AFU_ORTHOLOGUE AFUA_5G03860)"/>
    <property type="match status" value="1"/>
</dbReference>
<dbReference type="InterPro" id="IPR029052">
    <property type="entry name" value="Metallo-depent_PP-like"/>
</dbReference>
<accession>A0A923MV82</accession>
<evidence type="ECO:0000259" key="1">
    <source>
        <dbReference type="Pfam" id="PF09423"/>
    </source>
</evidence>
<dbReference type="Pfam" id="PF09423">
    <property type="entry name" value="PhoD"/>
    <property type="match status" value="1"/>
</dbReference>
<dbReference type="Gene3D" id="3.60.21.70">
    <property type="entry name" value="PhoD-like phosphatase"/>
    <property type="match status" value="1"/>
</dbReference>